<accession>E4PHY5</accession>
<dbReference type="AlphaFoldDB" id="E4PHY5"/>
<proteinExistence type="predicted"/>
<name>E4PHY5_MARAH</name>
<dbReference type="KEGG" id="mad:HP15_2509"/>
<protein>
    <submittedName>
        <fullName evidence="1">Uncharacterized protein</fullName>
    </submittedName>
</protein>
<reference evidence="2" key="2">
    <citation type="submission" date="2010-02" db="EMBL/GenBank/DDBJ databases">
        <title>Complete genome sequence of Marinobacter adhaerens type strain (HP15).</title>
        <authorList>
            <person name="Gaerdes A.A.M."/>
            <person name="Kaeppel E."/>
            <person name="Shezad A."/>
            <person name="Seebah S."/>
            <person name="Teeling H."/>
            <person name="Yarza P."/>
            <person name="Gloeckner F.O."/>
            <person name="Ullrich M.S."/>
        </authorList>
    </citation>
    <scope>NUCLEOTIDE SEQUENCE [LARGE SCALE GENOMIC DNA]</scope>
    <source>
        <strain evidence="2">DSM 23420 / HP15</strain>
    </source>
</reference>
<gene>
    <name evidence="1" type="ordered locus">HP15_2509</name>
</gene>
<dbReference type="EMBL" id="CP001978">
    <property type="protein sequence ID" value="ADP98273.1"/>
    <property type="molecule type" value="Genomic_DNA"/>
</dbReference>
<sequence>MMATCNNLFPFDDDRLFFHESAPGSDEGGITWNERDH</sequence>
<dbReference type="Proteomes" id="UP000007077">
    <property type="component" value="Chromosome"/>
</dbReference>
<evidence type="ECO:0000313" key="2">
    <source>
        <dbReference type="Proteomes" id="UP000007077"/>
    </source>
</evidence>
<reference evidence="1 2" key="1">
    <citation type="journal article" date="2010" name="Stand. Genomic Sci.">
        <title>Complete genome sequence of Marinobacter adhaerens type strain (HP15), a diatom-interacting marine microorganism.</title>
        <authorList>
            <person name="Gardes A."/>
            <person name="Kaeppel E."/>
            <person name="Shehzad A."/>
            <person name="Seebah S."/>
            <person name="Teeling H."/>
            <person name="Yarza P."/>
            <person name="Glockner F.O."/>
            <person name="Grossart H.P."/>
            <person name="Ullrich M.S."/>
        </authorList>
    </citation>
    <scope>NUCLEOTIDE SEQUENCE [LARGE SCALE GENOMIC DNA]</scope>
    <source>
        <strain evidence="2">DSM 23420 / HP15</strain>
    </source>
</reference>
<evidence type="ECO:0000313" key="1">
    <source>
        <dbReference type="EMBL" id="ADP98273.1"/>
    </source>
</evidence>
<dbReference type="HOGENOM" id="CLU_3345595_0_0_6"/>
<dbReference type="PATRIC" id="fig|225937.3.peg.2534"/>
<organism evidence="1 2">
    <name type="scientific">Marinobacter adhaerens (strain DSM 23420 / HP15)</name>
    <dbReference type="NCBI Taxonomy" id="225937"/>
    <lineage>
        <taxon>Bacteria</taxon>
        <taxon>Pseudomonadati</taxon>
        <taxon>Pseudomonadota</taxon>
        <taxon>Gammaproteobacteria</taxon>
        <taxon>Pseudomonadales</taxon>
        <taxon>Marinobacteraceae</taxon>
        <taxon>Marinobacter</taxon>
    </lineage>
</organism>